<keyword evidence="3" id="KW-1185">Reference proteome</keyword>
<dbReference type="AlphaFoldDB" id="A0AAW2CUP9"/>
<comment type="caution">
    <text evidence="2">The sequence shown here is derived from an EMBL/GenBank/DDBJ whole genome shotgun (WGS) entry which is preliminary data.</text>
</comment>
<protein>
    <submittedName>
        <fullName evidence="2">Uncharacterized protein</fullName>
    </submittedName>
</protein>
<organism evidence="2 3">
    <name type="scientific">Lithocarpus litseifolius</name>
    <dbReference type="NCBI Taxonomy" id="425828"/>
    <lineage>
        <taxon>Eukaryota</taxon>
        <taxon>Viridiplantae</taxon>
        <taxon>Streptophyta</taxon>
        <taxon>Embryophyta</taxon>
        <taxon>Tracheophyta</taxon>
        <taxon>Spermatophyta</taxon>
        <taxon>Magnoliopsida</taxon>
        <taxon>eudicotyledons</taxon>
        <taxon>Gunneridae</taxon>
        <taxon>Pentapetalae</taxon>
        <taxon>rosids</taxon>
        <taxon>fabids</taxon>
        <taxon>Fagales</taxon>
        <taxon>Fagaceae</taxon>
        <taxon>Lithocarpus</taxon>
    </lineage>
</organism>
<dbReference type="Proteomes" id="UP001459277">
    <property type="component" value="Unassembled WGS sequence"/>
</dbReference>
<feature type="compositionally biased region" description="Basic residues" evidence="1">
    <location>
        <begin position="71"/>
        <end position="81"/>
    </location>
</feature>
<sequence>MKKVKACELCSKEASMYCASLTTFARRFTLNFGSDYDSSASFSDYVSSSESCTTGPKRVKLEDRSEEEEKKKKKKKKKVVKRSISSSVTEISHGGNDSVFPAKISLKKRRKVVDEKAEGTATLSSKRGGSNFANL</sequence>
<evidence type="ECO:0000313" key="2">
    <source>
        <dbReference type="EMBL" id="KAL0001148.1"/>
    </source>
</evidence>
<feature type="compositionally biased region" description="Basic and acidic residues" evidence="1">
    <location>
        <begin position="59"/>
        <end position="70"/>
    </location>
</feature>
<feature type="compositionally biased region" description="Polar residues" evidence="1">
    <location>
        <begin position="121"/>
        <end position="135"/>
    </location>
</feature>
<evidence type="ECO:0000313" key="3">
    <source>
        <dbReference type="Proteomes" id="UP001459277"/>
    </source>
</evidence>
<gene>
    <name evidence="2" type="ORF">SO802_014929</name>
</gene>
<feature type="region of interest" description="Disordered" evidence="1">
    <location>
        <begin position="44"/>
        <end position="135"/>
    </location>
</feature>
<dbReference type="EMBL" id="JAZDWU010000005">
    <property type="protein sequence ID" value="KAL0001148.1"/>
    <property type="molecule type" value="Genomic_DNA"/>
</dbReference>
<reference evidence="2 3" key="1">
    <citation type="submission" date="2024-01" db="EMBL/GenBank/DDBJ databases">
        <title>A telomere-to-telomere, gap-free genome of sweet tea (Lithocarpus litseifolius).</title>
        <authorList>
            <person name="Zhou J."/>
        </authorList>
    </citation>
    <scope>NUCLEOTIDE SEQUENCE [LARGE SCALE GENOMIC DNA]</scope>
    <source>
        <strain evidence="2">Zhou-2022a</strain>
        <tissue evidence="2">Leaf</tissue>
    </source>
</reference>
<accession>A0AAW2CUP9</accession>
<name>A0AAW2CUP9_9ROSI</name>
<proteinExistence type="predicted"/>
<evidence type="ECO:0000256" key="1">
    <source>
        <dbReference type="SAM" id="MobiDB-lite"/>
    </source>
</evidence>